<keyword evidence="2" id="KW-1185">Reference proteome</keyword>
<dbReference type="PATRIC" id="fig|1620.3.peg.22"/>
<protein>
    <submittedName>
        <fullName evidence="1">Uncharacterized protein</fullName>
    </submittedName>
</protein>
<dbReference type="AlphaFoldDB" id="A0A0R2JPC0"/>
<dbReference type="STRING" id="1620.IV67_GL000022"/>
<comment type="caution">
    <text evidence="1">The sequence shown here is derived from an EMBL/GenBank/DDBJ whole genome shotgun (WGS) entry which is preliminary data.</text>
</comment>
<sequence>MELTAKQARSAYVQGLERFDPIVEEKIKSVMHKQDHTTFSFDVDEEEHGCAEYVEARQDEFAELGFEIGINNDGVTIKW</sequence>
<dbReference type="RefSeq" id="WP_057787080.1">
    <property type="nucleotide sequence ID" value="NZ_JQCD01000022.1"/>
</dbReference>
<dbReference type="EMBL" id="JQCD01000022">
    <property type="protein sequence ID" value="KRN77237.1"/>
    <property type="molecule type" value="Genomic_DNA"/>
</dbReference>
<dbReference type="Proteomes" id="UP000051673">
    <property type="component" value="Unassembled WGS sequence"/>
</dbReference>
<evidence type="ECO:0000313" key="1">
    <source>
        <dbReference type="EMBL" id="KRN77237.1"/>
    </source>
</evidence>
<accession>A0A0R2JPC0</accession>
<proteinExistence type="predicted"/>
<gene>
    <name evidence="1" type="ORF">IV67_GL000022</name>
</gene>
<evidence type="ECO:0000313" key="2">
    <source>
        <dbReference type="Proteomes" id="UP000051673"/>
    </source>
</evidence>
<name>A0A0R2JPC0_9LACO</name>
<organism evidence="1 2">
    <name type="scientific">Weissella minor</name>
    <dbReference type="NCBI Taxonomy" id="1620"/>
    <lineage>
        <taxon>Bacteria</taxon>
        <taxon>Bacillati</taxon>
        <taxon>Bacillota</taxon>
        <taxon>Bacilli</taxon>
        <taxon>Lactobacillales</taxon>
        <taxon>Lactobacillaceae</taxon>
        <taxon>Weissella</taxon>
    </lineage>
</organism>
<reference evidence="1 2" key="1">
    <citation type="journal article" date="2015" name="Genome Announc.">
        <title>Expanding the biotechnology potential of lactobacilli through comparative genomics of 213 strains and associated genera.</title>
        <authorList>
            <person name="Sun Z."/>
            <person name="Harris H.M."/>
            <person name="McCann A."/>
            <person name="Guo C."/>
            <person name="Argimon S."/>
            <person name="Zhang W."/>
            <person name="Yang X."/>
            <person name="Jeffery I.B."/>
            <person name="Cooney J.C."/>
            <person name="Kagawa T.F."/>
            <person name="Liu W."/>
            <person name="Song Y."/>
            <person name="Salvetti E."/>
            <person name="Wrobel A."/>
            <person name="Rasinkangas P."/>
            <person name="Parkhill J."/>
            <person name="Rea M.C."/>
            <person name="O'Sullivan O."/>
            <person name="Ritari J."/>
            <person name="Douillard F.P."/>
            <person name="Paul Ross R."/>
            <person name="Yang R."/>
            <person name="Briner A.E."/>
            <person name="Felis G.E."/>
            <person name="de Vos W.M."/>
            <person name="Barrangou R."/>
            <person name="Klaenhammer T.R."/>
            <person name="Caufield P.W."/>
            <person name="Cui Y."/>
            <person name="Zhang H."/>
            <person name="O'Toole P.W."/>
        </authorList>
    </citation>
    <scope>NUCLEOTIDE SEQUENCE [LARGE SCALE GENOMIC DNA]</scope>
    <source>
        <strain evidence="1 2">DSM 20014</strain>
    </source>
</reference>